<accession>A0A6M3Y4L2</accession>
<dbReference type="AlphaFoldDB" id="A0A6M3Y4L2"/>
<proteinExistence type="predicted"/>
<reference evidence="1" key="1">
    <citation type="submission" date="2020-03" db="EMBL/GenBank/DDBJ databases">
        <title>The deep terrestrial virosphere.</title>
        <authorList>
            <person name="Holmfeldt K."/>
            <person name="Nilsson E."/>
            <person name="Simone D."/>
            <person name="Lopez-Fernandez M."/>
            <person name="Wu X."/>
            <person name="de Brujin I."/>
            <person name="Lundin D."/>
            <person name="Andersson A."/>
            <person name="Bertilsson S."/>
            <person name="Dopson M."/>
        </authorList>
    </citation>
    <scope>NUCLEOTIDE SEQUENCE</scope>
    <source>
        <strain evidence="1">MM415A00136</strain>
    </source>
</reference>
<organism evidence="1">
    <name type="scientific">viral metagenome</name>
    <dbReference type="NCBI Taxonomy" id="1070528"/>
    <lineage>
        <taxon>unclassified sequences</taxon>
        <taxon>metagenomes</taxon>
        <taxon>organismal metagenomes</taxon>
    </lineage>
</organism>
<name>A0A6M3Y4L2_9ZZZZ</name>
<sequence>MEDIKNTAIKITEVADKGERLEVIDGRTKYGFWKAKKDGTKTKAYEQWLSFELGVGKSVNAGVKEEDASFTGKEGNEVNFTRRTIMFFNGDEHGVPYQTDVSSLTASQAILLDEAIARDVAIAQAIEAHERDYHSKAEISPDDVPF</sequence>
<evidence type="ECO:0000313" key="1">
    <source>
        <dbReference type="EMBL" id="QJI05170.1"/>
    </source>
</evidence>
<dbReference type="EMBL" id="MT145195">
    <property type="protein sequence ID" value="QJI05170.1"/>
    <property type="molecule type" value="Genomic_DNA"/>
</dbReference>
<protein>
    <submittedName>
        <fullName evidence="1">Uncharacterized protein</fullName>
    </submittedName>
</protein>
<gene>
    <name evidence="1" type="ORF">MM415A00136_0052</name>
</gene>